<keyword evidence="2" id="KW-0378">Hydrolase</keyword>
<keyword evidence="1" id="KW-1133">Transmembrane helix</keyword>
<organism evidence="2">
    <name type="scientific">hydrothermal vent metagenome</name>
    <dbReference type="NCBI Taxonomy" id="652676"/>
    <lineage>
        <taxon>unclassified sequences</taxon>
        <taxon>metagenomes</taxon>
        <taxon>ecological metagenomes</taxon>
    </lineage>
</organism>
<dbReference type="AlphaFoldDB" id="A0A3B1A5X6"/>
<dbReference type="PROSITE" id="PS00141">
    <property type="entry name" value="ASP_PROTEASE"/>
    <property type="match status" value="1"/>
</dbReference>
<dbReference type="Pfam" id="PF13975">
    <property type="entry name" value="gag-asp_proteas"/>
    <property type="match status" value="1"/>
</dbReference>
<protein>
    <submittedName>
        <fullName evidence="2">Aspartyl protease</fullName>
    </submittedName>
</protein>
<proteinExistence type="predicted"/>
<evidence type="ECO:0000313" key="2">
    <source>
        <dbReference type="EMBL" id="VAW99471.1"/>
    </source>
</evidence>
<name>A0A3B1A5X6_9ZZZZ</name>
<accession>A0A3B1A5X6</accession>
<evidence type="ECO:0000256" key="1">
    <source>
        <dbReference type="SAM" id="Phobius"/>
    </source>
</evidence>
<dbReference type="InterPro" id="IPR011969">
    <property type="entry name" value="Clan_AA_Asp_peptidase_C"/>
</dbReference>
<dbReference type="GO" id="GO:0006508">
    <property type="term" value="P:proteolysis"/>
    <property type="evidence" value="ECO:0007669"/>
    <property type="project" value="UniProtKB-KW"/>
</dbReference>
<dbReference type="NCBIfam" id="TIGR02281">
    <property type="entry name" value="clan_AA_DTGA"/>
    <property type="match status" value="1"/>
</dbReference>
<feature type="transmembrane region" description="Helical" evidence="1">
    <location>
        <begin position="27"/>
        <end position="44"/>
    </location>
</feature>
<dbReference type="InterPro" id="IPR021109">
    <property type="entry name" value="Peptidase_aspartic_dom_sf"/>
</dbReference>
<dbReference type="GO" id="GO:0004190">
    <property type="term" value="F:aspartic-type endopeptidase activity"/>
    <property type="evidence" value="ECO:0007669"/>
    <property type="project" value="InterPro"/>
</dbReference>
<reference evidence="2" key="1">
    <citation type="submission" date="2018-06" db="EMBL/GenBank/DDBJ databases">
        <authorList>
            <person name="Zhirakovskaya E."/>
        </authorList>
    </citation>
    <scope>NUCLEOTIDE SEQUENCE</scope>
</reference>
<dbReference type="InterPro" id="IPR034122">
    <property type="entry name" value="Retropepsin-like_bacterial"/>
</dbReference>
<dbReference type="InterPro" id="IPR001969">
    <property type="entry name" value="Aspartic_peptidase_AS"/>
</dbReference>
<dbReference type="EMBL" id="UOFV01000178">
    <property type="protein sequence ID" value="VAW99471.1"/>
    <property type="molecule type" value="Genomic_DNA"/>
</dbReference>
<dbReference type="CDD" id="cd05483">
    <property type="entry name" value="retropepsin_like_bacteria"/>
    <property type="match status" value="1"/>
</dbReference>
<dbReference type="Gene3D" id="2.40.70.10">
    <property type="entry name" value="Acid Proteases"/>
    <property type="match status" value="1"/>
</dbReference>
<dbReference type="SUPFAM" id="SSF50630">
    <property type="entry name" value="Acid proteases"/>
    <property type="match status" value="1"/>
</dbReference>
<keyword evidence="1" id="KW-0812">Transmembrane</keyword>
<keyword evidence="2" id="KW-0645">Protease</keyword>
<gene>
    <name evidence="2" type="ORF">MNBD_GAMMA19-1170</name>
</gene>
<keyword evidence="1" id="KW-0472">Membrane</keyword>
<sequence length="187" mass="20945">MNNNDPHESQESDPVNPHRRLGMKMTIAMWVVIMGLLVMFFQSWQEKQHNPNQDLSLNLEADGTRELTLQRNRFGHYVASGSINNAPVVFLLDTGASDVSVPEELAQKIGLKRGRPMIYQTANGTITVYATRLDRVDLGGIVLGQVRASINPNMQGNKVLLGMSFLKHLEFTQRGDTLILRQYPSPS</sequence>